<dbReference type="RefSeq" id="XP_002680254.1">
    <property type="nucleotide sequence ID" value="XM_002680208.1"/>
</dbReference>
<organism evidence="2">
    <name type="scientific">Naegleria gruberi</name>
    <name type="common">Amoeba</name>
    <dbReference type="NCBI Taxonomy" id="5762"/>
    <lineage>
        <taxon>Eukaryota</taxon>
        <taxon>Discoba</taxon>
        <taxon>Heterolobosea</taxon>
        <taxon>Tetramitia</taxon>
        <taxon>Eutetramitia</taxon>
        <taxon>Vahlkampfiidae</taxon>
        <taxon>Naegleria</taxon>
    </lineage>
</organism>
<dbReference type="EMBL" id="GG738854">
    <property type="protein sequence ID" value="EFC47510.1"/>
    <property type="molecule type" value="Genomic_DNA"/>
</dbReference>
<evidence type="ECO:0000313" key="1">
    <source>
        <dbReference type="EMBL" id="EFC47510.1"/>
    </source>
</evidence>
<dbReference type="GeneID" id="8861701"/>
<sequence length="790" mass="91652">MSELKTIKDLRSNFTAIKKIVQDGVAQEPNSNTLGTIIRLLQKYEYDPKEFFGTEKGIDEYSMLELNICDDSSEQNICMKTILLINSFWLLEVKLAAKNAKEFRLFFNCIEKKVLTKFFDCLQRIYRESNEGELKEFTSGMESLEKWQQFILHLYMCMNSDIYTGANSLNNIMTSRPTILLSLVLYQHFSEKKEKFLNENPGKSFNLTITENYLLSTAILISDDYDLDEMSSELKLTMDHISKVYIEYLYNLVGLTFEQDTPNLVSLGIVSVAQLSIRNCDFVQRLIKDDYRIIQNTENSVIITEDFISEKVPDIQNKKRNRGESALAVKIKLLTLIDILLDADFEDFNENQKRLLFSKNSTIRARTFRSLSDFFTKTSYYSDDLMEAIIKSHELNLEEVPDYFDMLRGIAKIMTNVKIGESVAESFKSLIFTLFENICVENFLVSLKKTNDERKKMHYMNIDKFFRMIEVTYLMMVNDIDLLERLLVFIEKQTEVMKCTLSSDLLPSFALTLKEIIKSTDRNTLLEVFDQLEYYPFLVNFISFYFANGDADPNFEMSPIFTLLGCFSDSTILHTHFSFVSEVLGEDQDYIYDFLLPIIIRNAILPKSALETTDPDQAIFFVEKIKEVHYALSRIVSNDILINGGVISSMILQQTIGPITSNATQLKAFDNLVESDLLNKYMENMFFTMLACGKETLKQFPQLAKILSHLYDTTYSKEFPDSEQFLFSSFLELMEYAIDNEVLKVGYNECEWMENAEVNIIPKCKSSLRSQCKRVIMKILIELKYEEDSD</sequence>
<keyword evidence="2" id="KW-1185">Reference proteome</keyword>
<evidence type="ECO:0000313" key="2">
    <source>
        <dbReference type="Proteomes" id="UP000006671"/>
    </source>
</evidence>
<name>D2V6U9_NAEGR</name>
<protein>
    <submittedName>
        <fullName evidence="1">Predicted protein</fullName>
    </submittedName>
</protein>
<accession>D2V6U9</accession>
<dbReference type="VEuPathDB" id="AmoebaDB:NAEGRDRAFT_47133"/>
<reference evidence="1 2" key="1">
    <citation type="journal article" date="2010" name="Cell">
        <title>The genome of Naegleria gruberi illuminates early eukaryotic versatility.</title>
        <authorList>
            <person name="Fritz-Laylin L.K."/>
            <person name="Prochnik S.E."/>
            <person name="Ginger M.L."/>
            <person name="Dacks J.B."/>
            <person name="Carpenter M.L."/>
            <person name="Field M.C."/>
            <person name="Kuo A."/>
            <person name="Paredez A."/>
            <person name="Chapman J."/>
            <person name="Pham J."/>
            <person name="Shu S."/>
            <person name="Neupane R."/>
            <person name="Cipriano M."/>
            <person name="Mancuso J."/>
            <person name="Tu H."/>
            <person name="Salamov A."/>
            <person name="Lindquist E."/>
            <person name="Shapiro H."/>
            <person name="Lucas S."/>
            <person name="Grigoriev I.V."/>
            <person name="Cande W.Z."/>
            <person name="Fulton C."/>
            <person name="Rokhsar D.S."/>
            <person name="Dawson S.C."/>
        </authorList>
    </citation>
    <scope>NUCLEOTIDE SEQUENCE [LARGE SCALE GENOMIC DNA]</scope>
    <source>
        <strain evidence="1 2">NEG-M</strain>
    </source>
</reference>
<dbReference type="AlphaFoldDB" id="D2V6U9"/>
<dbReference type="Proteomes" id="UP000006671">
    <property type="component" value="Unassembled WGS sequence"/>
</dbReference>
<dbReference type="KEGG" id="ngr:NAEGRDRAFT_47133"/>
<gene>
    <name evidence="1" type="ORF">NAEGRDRAFT_47133</name>
</gene>
<dbReference type="InParanoid" id="D2V6U9"/>
<proteinExistence type="predicted"/>